<evidence type="ECO:0000313" key="2">
    <source>
        <dbReference type="EMBL" id="QCD41786.1"/>
    </source>
</evidence>
<dbReference type="Gene3D" id="3.40.50.1110">
    <property type="entry name" value="SGNH hydrolase"/>
    <property type="match status" value="1"/>
</dbReference>
<dbReference type="EMBL" id="CP039396">
    <property type="protein sequence ID" value="QCD41786.1"/>
    <property type="molecule type" value="Genomic_DNA"/>
</dbReference>
<evidence type="ECO:0000313" key="3">
    <source>
        <dbReference type="Proteomes" id="UP000297149"/>
    </source>
</evidence>
<dbReference type="InterPro" id="IPR032588">
    <property type="entry name" value="Lipase_GDSL_lke"/>
</dbReference>
<protein>
    <recommendedName>
        <fullName evidence="4">SGNH/GDSL hydrolase family protein</fullName>
    </recommendedName>
</protein>
<dbReference type="InterPro" id="IPR036514">
    <property type="entry name" value="SGNH_hydro_sf"/>
</dbReference>
<evidence type="ECO:0008006" key="4">
    <source>
        <dbReference type="Google" id="ProtNLM"/>
    </source>
</evidence>
<dbReference type="SUPFAM" id="SSF52266">
    <property type="entry name" value="SGNH hydrolase"/>
    <property type="match status" value="1"/>
</dbReference>
<keyword evidence="1" id="KW-0732">Signal</keyword>
<accession>A0A4P7W1K7</accession>
<dbReference type="Proteomes" id="UP000297149">
    <property type="component" value="Chromosome"/>
</dbReference>
<gene>
    <name evidence="2" type="ORF">E7747_05510</name>
</gene>
<proteinExistence type="predicted"/>
<reference evidence="3" key="1">
    <citation type="submission" date="2019-02" db="EMBL/GenBank/DDBJ databases">
        <title>Isolation and identification of novel species under the genus Muribaculum.</title>
        <authorList>
            <person name="Miyake S."/>
            <person name="Ding Y."/>
            <person name="Low A."/>
            <person name="Soh M."/>
            <person name="Seedorf H."/>
        </authorList>
    </citation>
    <scope>NUCLEOTIDE SEQUENCE [LARGE SCALE GENOMIC DNA]</scope>
    <source>
        <strain evidence="3">H5</strain>
    </source>
</reference>
<dbReference type="KEGG" id="ddb:E7747_05510"/>
<dbReference type="CDD" id="cd00229">
    <property type="entry name" value="SGNH_hydrolase"/>
    <property type="match status" value="1"/>
</dbReference>
<dbReference type="GO" id="GO:0016788">
    <property type="term" value="F:hydrolase activity, acting on ester bonds"/>
    <property type="evidence" value="ECO:0007669"/>
    <property type="project" value="UniProtKB-ARBA"/>
</dbReference>
<dbReference type="Pfam" id="PF16255">
    <property type="entry name" value="Lipase_GDSL_lke"/>
    <property type="match status" value="1"/>
</dbReference>
<name>A0A4P7W1K7_9BACT</name>
<sequence length="233" mass="26178">MRKTLLLLLTILSTTTFSVSGISPRAGVSILGDSYSTFEGHVTPDTNYVWYFKTPKPELTDVSDVSQTWWQQLIRDKNLRLEVNNSFSGATICNRGYRGEDYSDRSFLTRVKALGSPDIILVFGGTNDSWAGVEVGEYLDSEGKTADGSAPDLYTFRPALDIMLAEMKDYYPGTDIYFIVNTKLRPEITESIETLCRKHDIETIMLKDIAKKANHPSVKGMEEIARQVGERIK</sequence>
<dbReference type="RefSeq" id="WP_123613754.1">
    <property type="nucleotide sequence ID" value="NZ_CP039396.1"/>
</dbReference>
<organism evidence="2 3">
    <name type="scientific">Duncaniella dubosii</name>
    <dbReference type="NCBI Taxonomy" id="2518971"/>
    <lineage>
        <taxon>Bacteria</taxon>
        <taxon>Pseudomonadati</taxon>
        <taxon>Bacteroidota</taxon>
        <taxon>Bacteroidia</taxon>
        <taxon>Bacteroidales</taxon>
        <taxon>Muribaculaceae</taxon>
        <taxon>Duncaniella</taxon>
    </lineage>
</organism>
<evidence type="ECO:0000256" key="1">
    <source>
        <dbReference type="SAM" id="SignalP"/>
    </source>
</evidence>
<dbReference type="AlphaFoldDB" id="A0A4P7W1K7"/>
<keyword evidence="3" id="KW-1185">Reference proteome</keyword>
<feature type="signal peptide" evidence="1">
    <location>
        <begin position="1"/>
        <end position="18"/>
    </location>
</feature>
<feature type="chain" id="PRO_5020973766" description="SGNH/GDSL hydrolase family protein" evidence="1">
    <location>
        <begin position="19"/>
        <end position="233"/>
    </location>
</feature>